<dbReference type="PROSITE" id="PS51892">
    <property type="entry name" value="SUBTILASE"/>
    <property type="match status" value="1"/>
</dbReference>
<protein>
    <submittedName>
        <fullName evidence="12">Minor extracellular protease vpr</fullName>
    </submittedName>
</protein>
<comment type="caution">
    <text evidence="12">The sequence shown here is derived from an EMBL/GenBank/DDBJ whole genome shotgun (WGS) entry which is preliminary data.</text>
</comment>
<dbReference type="PANTHER" id="PTHR43806">
    <property type="entry name" value="PEPTIDASE S8"/>
    <property type="match status" value="1"/>
</dbReference>
<dbReference type="InterPro" id="IPR036852">
    <property type="entry name" value="Peptidase_S8/S53_dom_sf"/>
</dbReference>
<organism evidence="12 13">
    <name type="scientific">Virgibacillus massiliensis</name>
    <dbReference type="NCBI Taxonomy" id="1462526"/>
    <lineage>
        <taxon>Bacteria</taxon>
        <taxon>Bacillati</taxon>
        <taxon>Bacillota</taxon>
        <taxon>Bacilli</taxon>
        <taxon>Bacillales</taxon>
        <taxon>Bacillaceae</taxon>
        <taxon>Virgibacillus</taxon>
    </lineage>
</organism>
<evidence type="ECO:0000256" key="3">
    <source>
        <dbReference type="ARBA" id="ARBA00022525"/>
    </source>
</evidence>
<dbReference type="Pfam" id="PF00082">
    <property type="entry name" value="Peptidase_S8"/>
    <property type="match status" value="1"/>
</dbReference>
<dbReference type="GO" id="GO:0006508">
    <property type="term" value="P:proteolysis"/>
    <property type="evidence" value="ECO:0007669"/>
    <property type="project" value="UniProtKB-KW"/>
</dbReference>
<gene>
    <name evidence="12" type="primary">vpr_1</name>
    <name evidence="12" type="ORF">BN990_00058</name>
</gene>
<accession>A0A024Q667</accession>
<evidence type="ECO:0000256" key="8">
    <source>
        <dbReference type="PIRSR" id="PIRSR615500-1"/>
    </source>
</evidence>
<dbReference type="InterPro" id="IPR036439">
    <property type="entry name" value="Dockerin_dom_sf"/>
</dbReference>
<dbReference type="GO" id="GO:0000272">
    <property type="term" value="P:polysaccharide catabolic process"/>
    <property type="evidence" value="ECO:0007669"/>
    <property type="project" value="InterPro"/>
</dbReference>
<dbReference type="InterPro" id="IPR002105">
    <property type="entry name" value="Dockerin_1_rpt"/>
</dbReference>
<dbReference type="InterPro" id="IPR018247">
    <property type="entry name" value="EF_Hand_1_Ca_BS"/>
</dbReference>
<evidence type="ECO:0000259" key="11">
    <source>
        <dbReference type="PROSITE" id="PS51766"/>
    </source>
</evidence>
<dbReference type="InterPro" id="IPR034213">
    <property type="entry name" value="S8_Vpr-like"/>
</dbReference>
<dbReference type="OrthoDB" id="9798386at2"/>
<evidence type="ECO:0000313" key="13">
    <source>
        <dbReference type="Proteomes" id="UP000028875"/>
    </source>
</evidence>
<dbReference type="InterPro" id="IPR050131">
    <property type="entry name" value="Peptidase_S8_subtilisin-like"/>
</dbReference>
<keyword evidence="13" id="KW-1185">Reference proteome</keyword>
<reference evidence="12 13" key="1">
    <citation type="submission" date="2014-03" db="EMBL/GenBank/DDBJ databases">
        <authorList>
            <person name="Urmite Genomes U."/>
        </authorList>
    </citation>
    <scope>NUCLEOTIDE SEQUENCE [LARGE SCALE GENOMIC DNA]</scope>
    <source>
        <strain evidence="12 13">Vm-5</strain>
    </source>
</reference>
<dbReference type="PROSITE" id="PS00138">
    <property type="entry name" value="SUBTILASE_SER"/>
    <property type="match status" value="1"/>
</dbReference>
<keyword evidence="7 9" id="KW-0720">Serine protease</keyword>
<dbReference type="Gene3D" id="3.40.50.200">
    <property type="entry name" value="Peptidase S8/S53 domain"/>
    <property type="match status" value="2"/>
</dbReference>
<dbReference type="InterPro" id="IPR023828">
    <property type="entry name" value="Peptidase_S8_Ser-AS"/>
</dbReference>
<dbReference type="InterPro" id="IPR023827">
    <property type="entry name" value="Peptidase_S8_Asp-AS"/>
</dbReference>
<dbReference type="EMBL" id="CCDP010000001">
    <property type="protein sequence ID" value="CDQ37802.1"/>
    <property type="molecule type" value="Genomic_DNA"/>
</dbReference>
<dbReference type="Gene3D" id="3.50.30.30">
    <property type="match status" value="1"/>
</dbReference>
<dbReference type="PROSITE" id="PS00136">
    <property type="entry name" value="SUBTILASE_ASP"/>
    <property type="match status" value="1"/>
</dbReference>
<dbReference type="RefSeq" id="WP_038241570.1">
    <property type="nucleotide sequence ID" value="NZ_BNER01000001.1"/>
</dbReference>
<dbReference type="GO" id="GO:0004553">
    <property type="term" value="F:hydrolase activity, hydrolyzing O-glycosyl compounds"/>
    <property type="evidence" value="ECO:0007669"/>
    <property type="project" value="InterPro"/>
</dbReference>
<reference evidence="13" key="2">
    <citation type="submission" date="2014-05" db="EMBL/GenBank/DDBJ databases">
        <title>Draft genome sequence of Virgibacillus massiliensis Vm-5.</title>
        <authorList>
            <person name="Khelaifia S."/>
            <person name="Croce O."/>
            <person name="Lagier J.C."/>
            <person name="Raoult D."/>
        </authorList>
    </citation>
    <scope>NUCLEOTIDE SEQUENCE [LARGE SCALE GENOMIC DNA]</scope>
    <source>
        <strain evidence="13">Vm-5</strain>
    </source>
</reference>
<dbReference type="GO" id="GO:0030246">
    <property type="term" value="F:carbohydrate binding"/>
    <property type="evidence" value="ECO:0007669"/>
    <property type="project" value="InterPro"/>
</dbReference>
<dbReference type="PROSITE" id="PS51766">
    <property type="entry name" value="DOCKERIN"/>
    <property type="match status" value="1"/>
</dbReference>
<dbReference type="InterPro" id="IPR046450">
    <property type="entry name" value="PA_dom_sf"/>
</dbReference>
<dbReference type="InterPro" id="IPR016134">
    <property type="entry name" value="Dockerin_dom"/>
</dbReference>
<dbReference type="STRING" id="1462526.BN990_00058"/>
<keyword evidence="5" id="KW-0732">Signal</keyword>
<evidence type="ECO:0000256" key="5">
    <source>
        <dbReference type="ARBA" id="ARBA00022729"/>
    </source>
</evidence>
<proteinExistence type="inferred from homology"/>
<dbReference type="CDD" id="cd02133">
    <property type="entry name" value="PA_C5a_like"/>
    <property type="match status" value="1"/>
</dbReference>
<dbReference type="SUPFAM" id="SSF52025">
    <property type="entry name" value="PA domain"/>
    <property type="match status" value="1"/>
</dbReference>
<keyword evidence="2" id="KW-0134">Cell wall</keyword>
<evidence type="ECO:0000256" key="9">
    <source>
        <dbReference type="PROSITE-ProRule" id="PRU01240"/>
    </source>
</evidence>
<evidence type="ECO:0000256" key="4">
    <source>
        <dbReference type="ARBA" id="ARBA00022670"/>
    </source>
</evidence>
<dbReference type="Gene3D" id="2.60.40.680">
    <property type="match status" value="1"/>
</dbReference>
<name>A0A024Q667_9BACI</name>
<feature type="active site" description="Charge relay system" evidence="8 9">
    <location>
        <position position="218"/>
    </location>
</feature>
<feature type="domain" description="Dockerin" evidence="11">
    <location>
        <begin position="1296"/>
        <end position="1357"/>
    </location>
</feature>
<evidence type="ECO:0000256" key="6">
    <source>
        <dbReference type="ARBA" id="ARBA00022801"/>
    </source>
</evidence>
<feature type="active site" description="Charge relay system" evidence="8 9">
    <location>
        <position position="289"/>
    </location>
</feature>
<dbReference type="PRINTS" id="PR00723">
    <property type="entry name" value="SUBTILISIN"/>
</dbReference>
<dbReference type="CDD" id="cd14254">
    <property type="entry name" value="Dockerin_II"/>
    <property type="match status" value="1"/>
</dbReference>
<dbReference type="InterPro" id="IPR022398">
    <property type="entry name" value="Peptidase_S8_His-AS"/>
</dbReference>
<dbReference type="SUPFAM" id="SSF49384">
    <property type="entry name" value="Carbohydrate-binding domain"/>
    <property type="match status" value="1"/>
</dbReference>
<keyword evidence="3" id="KW-0964">Secreted</keyword>
<dbReference type="Gene3D" id="2.60.40.4130">
    <property type="match status" value="1"/>
</dbReference>
<dbReference type="InterPro" id="IPR015500">
    <property type="entry name" value="Peptidase_S8_subtilisin-rel"/>
</dbReference>
<dbReference type="GO" id="GO:0004252">
    <property type="term" value="F:serine-type endopeptidase activity"/>
    <property type="evidence" value="ECO:0007669"/>
    <property type="project" value="UniProtKB-UniRule"/>
</dbReference>
<keyword evidence="4 9" id="KW-0645">Protease</keyword>
<evidence type="ECO:0000256" key="2">
    <source>
        <dbReference type="ARBA" id="ARBA00022512"/>
    </source>
</evidence>
<dbReference type="Pfam" id="PF02225">
    <property type="entry name" value="PA"/>
    <property type="match status" value="1"/>
</dbReference>
<dbReference type="InterPro" id="IPR000209">
    <property type="entry name" value="Peptidase_S8/S53_dom"/>
</dbReference>
<dbReference type="Proteomes" id="UP000028875">
    <property type="component" value="Unassembled WGS sequence"/>
</dbReference>
<dbReference type="CDD" id="cd07474">
    <property type="entry name" value="Peptidases_S8_subtilisin_Vpr-like"/>
    <property type="match status" value="1"/>
</dbReference>
<dbReference type="InterPro" id="IPR010259">
    <property type="entry name" value="S8pro/Inhibitor_I9"/>
</dbReference>
<feature type="active site" description="Charge relay system" evidence="8 9">
    <location>
        <position position="607"/>
    </location>
</feature>
<keyword evidence="6 9" id="KW-0378">Hydrolase</keyword>
<evidence type="ECO:0000313" key="12">
    <source>
        <dbReference type="EMBL" id="CDQ37802.1"/>
    </source>
</evidence>
<dbReference type="Pfam" id="PF05922">
    <property type="entry name" value="Inhibitor_I9"/>
    <property type="match status" value="1"/>
</dbReference>
<comment type="similarity">
    <text evidence="1 9 10">Belongs to the peptidase S8 family.</text>
</comment>
<dbReference type="Pfam" id="PF00404">
    <property type="entry name" value="Dockerin_1"/>
    <property type="match status" value="1"/>
</dbReference>
<evidence type="ECO:0000256" key="10">
    <source>
        <dbReference type="RuleBase" id="RU003355"/>
    </source>
</evidence>
<dbReference type="InterPro" id="IPR008965">
    <property type="entry name" value="CBM2/CBM3_carb-bd_dom_sf"/>
</dbReference>
<dbReference type="SUPFAM" id="SSF63446">
    <property type="entry name" value="Type I dockerin domain"/>
    <property type="match status" value="1"/>
</dbReference>
<dbReference type="PANTHER" id="PTHR43806:SF65">
    <property type="entry name" value="SERINE PROTEASE APRX"/>
    <property type="match status" value="1"/>
</dbReference>
<dbReference type="eggNOG" id="COG1404">
    <property type="taxonomic scope" value="Bacteria"/>
</dbReference>
<dbReference type="SUPFAM" id="SSF52743">
    <property type="entry name" value="Subtilisin-like"/>
    <property type="match status" value="1"/>
</dbReference>
<evidence type="ECO:0000256" key="1">
    <source>
        <dbReference type="ARBA" id="ARBA00011073"/>
    </source>
</evidence>
<evidence type="ECO:0000256" key="7">
    <source>
        <dbReference type="ARBA" id="ARBA00022825"/>
    </source>
</evidence>
<sequence length="1383" mass="152539">MLKRRLQLFTIYLSIFLLIMYLLPGHTFASSNKDKEINNLLSNITAEERKAIHELEADKGFTIHPDINIESSEPVKVIVEFKQDPAKVEVAKAKAMRSRSKVTLSQAKEKVESSHKQFKEVLKKMKKTKSTDGPSITHEYRHAINGVAMTLPGNSVKDLIQTGVVKRVWKDKTVRLELPKVDQKKVEPKMADSVPQIGVDRLHDEGIKGEGIKVGVIDTGIDYNHPDLTDAYQGYRFTEGENPAEIDPSQVKGWDYIDNDADPMETTYKDWRESGEAEFISGVSYYTSHGTHVSGTIAGTKSNDVDYAVKGVAPEVDLYNYRVLGPYGSGPTNGVIAGIDKAVKDEMDVINLSLGSNANDPLSPTSLAVNNAVLSDVVTVVAAGNAGPGEKTVGSPGAAAFPISVGASDVSQTIPTFSATAGDVTVTDMQLLAKNFTDNLEAFKDQSFSIVDAGLGYAEDFAAVDVEGKIALIKRGEISFDEKVKNAKDAGAEAAIVFNNEDGQIPYYIGESTAYLPAFRLSNEDGQALKEVLSDGLLLTFGELTNTESEGDHLADFSSRGPAAQNYDIKPDVVAPGVAIFSTYPSYVNDPEHNNYDLAYARIQGTSMASPHVAASAALILQENPNYSPFEVKAALMNTSVDLKENYSVYEVGSGRINAYNAVHTNTSVKVLDKTEMLDGEETTMIDEVTGSIGYGSYYLEEGEGLEEKKDIRIENHSAEEKSYAINVEFLHGNEEGIELNVPESITVGSEQSEEINATIQVPKNAEYGMFEGYIHVENEASEENFQVPFAVRVTDKGIDYVDLDRQAVPNEWTFHPFLLPFINMALKIKSPIETMDVIVKDGETQEPIGLVGTLDSSNMEVGREYYVLQAFMGSVFPFTDDTENPIAEERVKLPEDDYILEVIGHDENGDTYTIQNVAIVDNTPPELTFNDLEPGVHEVDESMYTDEDGHHALWVHTNVYDSTIDVLKSKGLDYDQSENIVAYYQNSPFPGQIPVEANGNMKFGLLPEEIENGPVNLDLLPVDLATNADIVNKTRYTFVEEGTAYGMSTYDKEEIKKGNTFTLTLSLNNVKALMSGEFEVEYAKDLYQFDGVQVNEAFAAYAEENDLEINLNEPSFREDYWTDFVKVGASIEGNAFSGIDKDMKFLDVTFELIDDHYYGGATSLSVDDFSYEKAGESEPVSISVFSHDKYTIVPKHSTITGFIEPEAFLHEDGFVLQKDYEEMGVKIYAKDQDGKKYRGTITEQGNFTIKGLPVSERTYNVYVEVPGHLNNVLETEVGIEENGEVIGESKRVHPDMNTAGDINGDKVVDIHDVMRVVAHYGKENDKTDVNKDGIVDEADIRFIEKNFLDIGFDAPENKTPLEKLGNKGLNDFLKSIGLEPNN</sequence>
<dbReference type="PROSITE" id="PS00018">
    <property type="entry name" value="EF_HAND_1"/>
    <property type="match status" value="1"/>
</dbReference>
<dbReference type="InterPro" id="IPR003137">
    <property type="entry name" value="PA_domain"/>
</dbReference>
<dbReference type="PROSITE" id="PS00137">
    <property type="entry name" value="SUBTILASE_HIS"/>
    <property type="match status" value="1"/>
</dbReference>